<dbReference type="EMBL" id="JAFJYH010000193">
    <property type="protein sequence ID" value="KAG4416237.1"/>
    <property type="molecule type" value="Genomic_DNA"/>
</dbReference>
<name>A0A8H7TBT3_9HELO</name>
<evidence type="ECO:0000313" key="2">
    <source>
        <dbReference type="EMBL" id="KAG4416237.1"/>
    </source>
</evidence>
<protein>
    <submittedName>
        <fullName evidence="2">Uncharacterized protein</fullName>
    </submittedName>
</protein>
<evidence type="ECO:0000256" key="1">
    <source>
        <dbReference type="SAM" id="Coils"/>
    </source>
</evidence>
<evidence type="ECO:0000313" key="3">
    <source>
        <dbReference type="Proteomes" id="UP000664132"/>
    </source>
</evidence>
<feature type="coiled-coil region" evidence="1">
    <location>
        <begin position="61"/>
        <end position="95"/>
    </location>
</feature>
<organism evidence="2 3">
    <name type="scientific">Cadophora malorum</name>
    <dbReference type="NCBI Taxonomy" id="108018"/>
    <lineage>
        <taxon>Eukaryota</taxon>
        <taxon>Fungi</taxon>
        <taxon>Dikarya</taxon>
        <taxon>Ascomycota</taxon>
        <taxon>Pezizomycotina</taxon>
        <taxon>Leotiomycetes</taxon>
        <taxon>Helotiales</taxon>
        <taxon>Ploettnerulaceae</taxon>
        <taxon>Cadophora</taxon>
    </lineage>
</organism>
<dbReference type="AlphaFoldDB" id="A0A8H7TBT3"/>
<dbReference type="Proteomes" id="UP000664132">
    <property type="component" value="Unassembled WGS sequence"/>
</dbReference>
<gene>
    <name evidence="2" type="ORF">IFR04_010640</name>
</gene>
<proteinExistence type="predicted"/>
<keyword evidence="1" id="KW-0175">Coiled coil</keyword>
<sequence length="206" mass="23648">MDEITDGKGRKALRIMQSGVDMRQASWGSLHKAKYPTRPKMRANIKLPNSIKDVKIKDEHISGLLSKNNALSEELAALKVEIKASNEINTEHETEIADLHGRISNMTPSYQVQLRRWEDAKESLWTRKDGHKQNYMRDTADVALLESKEQTSLVADSRAKEIFDELFNASWFPYAVYTLEQLRTAEQHHHGNKLWRYNDGGEDPGE</sequence>
<reference evidence="2" key="1">
    <citation type="submission" date="2021-02" db="EMBL/GenBank/DDBJ databases">
        <title>Genome sequence Cadophora malorum strain M34.</title>
        <authorList>
            <person name="Stefanovic E."/>
            <person name="Vu D."/>
            <person name="Scully C."/>
            <person name="Dijksterhuis J."/>
            <person name="Roader J."/>
            <person name="Houbraken J."/>
        </authorList>
    </citation>
    <scope>NUCLEOTIDE SEQUENCE</scope>
    <source>
        <strain evidence="2">M34</strain>
    </source>
</reference>
<accession>A0A8H7TBT3</accession>
<keyword evidence="3" id="KW-1185">Reference proteome</keyword>
<comment type="caution">
    <text evidence="2">The sequence shown here is derived from an EMBL/GenBank/DDBJ whole genome shotgun (WGS) entry which is preliminary data.</text>
</comment>